<accession>A0ABR6VKK7</accession>
<dbReference type="Gene3D" id="1.20.1560.10">
    <property type="entry name" value="ABC transporter type 1, transmembrane domain"/>
    <property type="match status" value="1"/>
</dbReference>
<feature type="transmembrane region" description="Helical" evidence="7">
    <location>
        <begin position="150"/>
        <end position="178"/>
    </location>
</feature>
<dbReference type="SUPFAM" id="SSF90123">
    <property type="entry name" value="ABC transporter transmembrane region"/>
    <property type="match status" value="1"/>
</dbReference>
<comment type="caution">
    <text evidence="10">The sequence shown here is derived from an EMBL/GenBank/DDBJ whole genome shotgun (WGS) entry which is preliminary data.</text>
</comment>
<protein>
    <submittedName>
        <fullName evidence="10">ABC transporter ATP-binding protein</fullName>
    </submittedName>
</protein>
<evidence type="ECO:0000256" key="1">
    <source>
        <dbReference type="ARBA" id="ARBA00004651"/>
    </source>
</evidence>
<evidence type="ECO:0000256" key="7">
    <source>
        <dbReference type="SAM" id="Phobius"/>
    </source>
</evidence>
<evidence type="ECO:0000259" key="8">
    <source>
        <dbReference type="PROSITE" id="PS50893"/>
    </source>
</evidence>
<evidence type="ECO:0000313" key="11">
    <source>
        <dbReference type="Proteomes" id="UP000606870"/>
    </source>
</evidence>
<evidence type="ECO:0000256" key="6">
    <source>
        <dbReference type="ARBA" id="ARBA00023136"/>
    </source>
</evidence>
<reference evidence="10 11" key="1">
    <citation type="submission" date="2020-08" db="EMBL/GenBank/DDBJ databases">
        <authorList>
            <person name="Liu C."/>
            <person name="Sun Q."/>
        </authorList>
    </citation>
    <scope>NUCLEOTIDE SEQUENCE [LARGE SCALE GENOMIC DNA]</scope>
    <source>
        <strain evidence="10 11">NSJ-59</strain>
    </source>
</reference>
<dbReference type="GO" id="GO:0005524">
    <property type="term" value="F:ATP binding"/>
    <property type="evidence" value="ECO:0007669"/>
    <property type="project" value="UniProtKB-KW"/>
</dbReference>
<dbReference type="InterPro" id="IPR036640">
    <property type="entry name" value="ABC1_TM_sf"/>
</dbReference>
<proteinExistence type="predicted"/>
<dbReference type="Pfam" id="PF00005">
    <property type="entry name" value="ABC_tran"/>
    <property type="match status" value="1"/>
</dbReference>
<dbReference type="InterPro" id="IPR003593">
    <property type="entry name" value="AAA+_ATPase"/>
</dbReference>
<feature type="transmembrane region" description="Helical" evidence="7">
    <location>
        <begin position="25"/>
        <end position="47"/>
    </location>
</feature>
<dbReference type="Proteomes" id="UP000606870">
    <property type="component" value="Unassembled WGS sequence"/>
</dbReference>
<feature type="transmembrane region" description="Helical" evidence="7">
    <location>
        <begin position="59"/>
        <end position="78"/>
    </location>
</feature>
<evidence type="ECO:0000256" key="4">
    <source>
        <dbReference type="ARBA" id="ARBA00022840"/>
    </source>
</evidence>
<keyword evidence="2 7" id="KW-0812">Transmembrane</keyword>
<sequence>MHAKRADYTPVKASVKASLEAHPQAVVVLIALITASVVTSLLPPLVLKEVINSLTAGQAIPFTLAGLYLFLVVVADLFETAQNSAITIFGQKITHGLRSVLCAKLDRLPATYFTTHPAGRITSVFVNDGDTIDTLYSDGVVGMLADSFKLIGILFIIFHECPGLGILLVILTPFLFVLTRHFQRSTLSAQRDNRQAIGRVSNHVPETIRNIRMIHVLGKERYMEDRYDTYISESYTAVNRSNFYDGIYSPIIKTIQTAVVAVMMIAAVSGLELQSLFGLSVGSAVAVIAYVAKIFTPIENIGMELQNIQTAIAGLRHISEFLNEPELVPPAPARPVQEDAAIVFDDVTFGYVPDQPVLQHLSFTIAPGEHVFFLGRSGAGKSTIFRLLLGLYTPQGGSIRLFGRAPETITAREKRQLYGCVEQDFKPVVGTLREQITLFDAAITDTAVWEALRLARLEGVVRGLPKGLDTDMSLSLFSRGQLQLLSIARAIVLSPKVLLLDEITANVDSQTEQDVLQALAAAAEGRTVLSISHRLSTLMKDKRKIHLT</sequence>
<dbReference type="PANTHER" id="PTHR43394:SF1">
    <property type="entry name" value="ATP-BINDING CASSETTE SUB-FAMILY B MEMBER 10, MITOCHONDRIAL"/>
    <property type="match status" value="1"/>
</dbReference>
<feature type="transmembrane region" description="Helical" evidence="7">
    <location>
        <begin position="276"/>
        <end position="295"/>
    </location>
</feature>
<evidence type="ECO:0000256" key="5">
    <source>
        <dbReference type="ARBA" id="ARBA00022989"/>
    </source>
</evidence>
<dbReference type="EMBL" id="JACOGK010000038">
    <property type="protein sequence ID" value="MBC3537716.1"/>
    <property type="molecule type" value="Genomic_DNA"/>
</dbReference>
<dbReference type="InterPro" id="IPR039421">
    <property type="entry name" value="Type_1_exporter"/>
</dbReference>
<dbReference type="SMART" id="SM00382">
    <property type="entry name" value="AAA"/>
    <property type="match status" value="1"/>
</dbReference>
<keyword evidence="11" id="KW-1185">Reference proteome</keyword>
<name>A0ABR6VKK7_9FIRM</name>
<dbReference type="Gene3D" id="3.40.50.300">
    <property type="entry name" value="P-loop containing nucleotide triphosphate hydrolases"/>
    <property type="match status" value="1"/>
</dbReference>
<keyword evidence="6 7" id="KW-0472">Membrane</keyword>
<evidence type="ECO:0000256" key="3">
    <source>
        <dbReference type="ARBA" id="ARBA00022741"/>
    </source>
</evidence>
<feature type="transmembrane region" description="Helical" evidence="7">
    <location>
        <begin position="250"/>
        <end position="270"/>
    </location>
</feature>
<evidence type="ECO:0000313" key="10">
    <source>
        <dbReference type="EMBL" id="MBC3537716.1"/>
    </source>
</evidence>
<dbReference type="RefSeq" id="WP_186504291.1">
    <property type="nucleotide sequence ID" value="NZ_JACOGK010000038.1"/>
</dbReference>
<keyword evidence="5 7" id="KW-1133">Transmembrane helix</keyword>
<organism evidence="10 11">
    <name type="scientific">Megasphaera hominis</name>
    <dbReference type="NCBI Taxonomy" id="159836"/>
    <lineage>
        <taxon>Bacteria</taxon>
        <taxon>Bacillati</taxon>
        <taxon>Bacillota</taxon>
        <taxon>Negativicutes</taxon>
        <taxon>Veillonellales</taxon>
        <taxon>Veillonellaceae</taxon>
        <taxon>Megasphaera</taxon>
    </lineage>
</organism>
<dbReference type="SUPFAM" id="SSF52540">
    <property type="entry name" value="P-loop containing nucleoside triphosphate hydrolases"/>
    <property type="match status" value="1"/>
</dbReference>
<feature type="domain" description="ABC transmembrane type-1" evidence="9">
    <location>
        <begin position="27"/>
        <end position="310"/>
    </location>
</feature>
<gene>
    <name evidence="10" type="ORF">H8J70_10735</name>
</gene>
<comment type="subcellular location">
    <subcellularLocation>
        <location evidence="1">Cell membrane</location>
        <topology evidence="1">Multi-pass membrane protein</topology>
    </subcellularLocation>
</comment>
<dbReference type="InterPro" id="IPR003439">
    <property type="entry name" value="ABC_transporter-like_ATP-bd"/>
</dbReference>
<keyword evidence="3" id="KW-0547">Nucleotide-binding</keyword>
<dbReference type="InterPro" id="IPR011527">
    <property type="entry name" value="ABC1_TM_dom"/>
</dbReference>
<keyword evidence="4 10" id="KW-0067">ATP-binding</keyword>
<dbReference type="Pfam" id="PF00664">
    <property type="entry name" value="ABC_membrane"/>
    <property type="match status" value="1"/>
</dbReference>
<feature type="domain" description="ABC transporter" evidence="8">
    <location>
        <begin position="342"/>
        <end position="547"/>
    </location>
</feature>
<dbReference type="PROSITE" id="PS50929">
    <property type="entry name" value="ABC_TM1F"/>
    <property type="match status" value="1"/>
</dbReference>
<evidence type="ECO:0000259" key="9">
    <source>
        <dbReference type="PROSITE" id="PS50929"/>
    </source>
</evidence>
<evidence type="ECO:0000256" key="2">
    <source>
        <dbReference type="ARBA" id="ARBA00022692"/>
    </source>
</evidence>
<dbReference type="PANTHER" id="PTHR43394">
    <property type="entry name" value="ATP-DEPENDENT PERMEASE MDL1, MITOCHONDRIAL"/>
    <property type="match status" value="1"/>
</dbReference>
<dbReference type="PROSITE" id="PS50893">
    <property type="entry name" value="ABC_TRANSPORTER_2"/>
    <property type="match status" value="1"/>
</dbReference>
<dbReference type="InterPro" id="IPR027417">
    <property type="entry name" value="P-loop_NTPase"/>
</dbReference>